<keyword evidence="1" id="KW-1133">Transmembrane helix</keyword>
<keyword evidence="1" id="KW-0472">Membrane</keyword>
<evidence type="ECO:0000313" key="3">
    <source>
        <dbReference type="Proteomes" id="UP001597108"/>
    </source>
</evidence>
<evidence type="ECO:0000313" key="2">
    <source>
        <dbReference type="EMBL" id="MFD0980016.1"/>
    </source>
</evidence>
<sequence length="205" mass="21722">MPDSAATSYNTVREVVAVFHDARKLEAAADELVLAGFSQSRLNVIGDQKSIARRLGHHFEPVEVMEDDPRVPQQAFVFKSDRMTAETALFGLPLYVGAMGGAVLVVASGGALGAVLLGAAAGGAVGGGLGAVLAQAVGKAHADEMETHLRAGGILFWVAVSDDVEESRASEVLKRCGGEHVHAHVIERTFGEERFKYRNPDPFLD</sequence>
<evidence type="ECO:0008006" key="4">
    <source>
        <dbReference type="Google" id="ProtNLM"/>
    </source>
</evidence>
<gene>
    <name evidence="2" type="ORF">ACFQ2S_10160</name>
</gene>
<dbReference type="RefSeq" id="WP_386074352.1">
    <property type="nucleotide sequence ID" value="NZ_JBHTJT010000009.1"/>
</dbReference>
<proteinExistence type="predicted"/>
<feature type="transmembrane region" description="Helical" evidence="1">
    <location>
        <begin position="88"/>
        <end position="108"/>
    </location>
</feature>
<dbReference type="Pfam" id="PF20159">
    <property type="entry name" value="YidB"/>
    <property type="match status" value="1"/>
</dbReference>
<dbReference type="EMBL" id="JBHTJT010000009">
    <property type="protein sequence ID" value="MFD0980016.1"/>
    <property type="molecule type" value="Genomic_DNA"/>
</dbReference>
<dbReference type="InterPro" id="IPR045372">
    <property type="entry name" value="YidB"/>
</dbReference>
<reference evidence="3" key="1">
    <citation type="journal article" date="2019" name="Int. J. Syst. Evol. Microbiol.">
        <title>The Global Catalogue of Microorganisms (GCM) 10K type strain sequencing project: providing services to taxonomists for standard genome sequencing and annotation.</title>
        <authorList>
            <consortium name="The Broad Institute Genomics Platform"/>
            <consortium name="The Broad Institute Genome Sequencing Center for Infectious Disease"/>
            <person name="Wu L."/>
            <person name="Ma J."/>
        </authorList>
    </citation>
    <scope>NUCLEOTIDE SEQUENCE [LARGE SCALE GENOMIC DNA]</scope>
    <source>
        <strain evidence="3">CCUG 60524</strain>
    </source>
</reference>
<name>A0ABW3IPZ9_9RHOB</name>
<protein>
    <recommendedName>
        <fullName evidence="4">DUF1269 domain-containing protein</fullName>
    </recommendedName>
</protein>
<keyword evidence="1" id="KW-0812">Transmembrane</keyword>
<comment type="caution">
    <text evidence="2">The sequence shown here is derived from an EMBL/GenBank/DDBJ whole genome shotgun (WGS) entry which is preliminary data.</text>
</comment>
<keyword evidence="3" id="KW-1185">Reference proteome</keyword>
<feature type="transmembrane region" description="Helical" evidence="1">
    <location>
        <begin position="114"/>
        <end position="137"/>
    </location>
</feature>
<accession>A0ABW3IPZ9</accession>
<evidence type="ECO:0000256" key="1">
    <source>
        <dbReference type="SAM" id="Phobius"/>
    </source>
</evidence>
<dbReference type="Proteomes" id="UP001597108">
    <property type="component" value="Unassembled WGS sequence"/>
</dbReference>
<organism evidence="2 3">
    <name type="scientific">Tropicimonas aquimaris</name>
    <dbReference type="NCBI Taxonomy" id="914152"/>
    <lineage>
        <taxon>Bacteria</taxon>
        <taxon>Pseudomonadati</taxon>
        <taxon>Pseudomonadota</taxon>
        <taxon>Alphaproteobacteria</taxon>
        <taxon>Rhodobacterales</taxon>
        <taxon>Roseobacteraceae</taxon>
        <taxon>Tropicimonas</taxon>
    </lineage>
</organism>